<keyword evidence="14 19" id="KW-1133">Transmembrane helix</keyword>
<protein>
    <recommendedName>
        <fullName evidence="3">histidine kinase</fullName>
        <ecNumber evidence="3">2.7.13.3</ecNumber>
    </recommendedName>
</protein>
<dbReference type="InterPro" id="IPR033479">
    <property type="entry name" value="dCache_1"/>
</dbReference>
<dbReference type="Pfam" id="PF07536">
    <property type="entry name" value="HWE_HK"/>
    <property type="match status" value="1"/>
</dbReference>
<keyword evidence="13" id="KW-0067">ATP-binding</keyword>
<feature type="transmembrane region" description="Helical" evidence="19">
    <location>
        <begin position="27"/>
        <end position="48"/>
    </location>
</feature>
<evidence type="ECO:0000256" key="16">
    <source>
        <dbReference type="ARBA" id="ARBA00023136"/>
    </source>
</evidence>
<evidence type="ECO:0000256" key="18">
    <source>
        <dbReference type="SAM" id="Coils"/>
    </source>
</evidence>
<dbReference type="SMART" id="SM00911">
    <property type="entry name" value="HWE_HK"/>
    <property type="match status" value="1"/>
</dbReference>
<dbReference type="Gene3D" id="3.30.565.10">
    <property type="entry name" value="Histidine kinase-like ATPase, C-terminal domain"/>
    <property type="match status" value="1"/>
</dbReference>
<evidence type="ECO:0000259" key="20">
    <source>
        <dbReference type="PROSITE" id="PS50113"/>
    </source>
</evidence>
<keyword evidence="16 19" id="KW-0472">Membrane</keyword>
<keyword evidence="17" id="KW-0675">Receptor</keyword>
<dbReference type="EMBL" id="JAGIZB010000011">
    <property type="protein sequence ID" value="MBP0445650.1"/>
    <property type="molecule type" value="Genomic_DNA"/>
</dbReference>
<dbReference type="InterPro" id="IPR000700">
    <property type="entry name" value="PAS-assoc_C"/>
</dbReference>
<dbReference type="SUPFAM" id="SSF55785">
    <property type="entry name" value="PYP-like sensor domain (PAS domain)"/>
    <property type="match status" value="1"/>
</dbReference>
<keyword evidence="8" id="KW-0808">Transferase</keyword>
<dbReference type="Pfam" id="PF02743">
    <property type="entry name" value="dCache_1"/>
    <property type="match status" value="1"/>
</dbReference>
<dbReference type="PANTHER" id="PTHR41523">
    <property type="entry name" value="TWO-COMPONENT SYSTEM SENSOR PROTEIN"/>
    <property type="match status" value="1"/>
</dbReference>
<keyword evidence="18" id="KW-0175">Coiled coil</keyword>
<keyword evidence="11" id="KW-0547">Nucleotide-binding</keyword>
<keyword evidence="10" id="KW-0677">Repeat</keyword>
<keyword evidence="7" id="KW-0716">Sensory transduction</keyword>
<dbReference type="Proteomes" id="UP000681594">
    <property type="component" value="Unassembled WGS sequence"/>
</dbReference>
<evidence type="ECO:0000256" key="9">
    <source>
        <dbReference type="ARBA" id="ARBA00022692"/>
    </source>
</evidence>
<evidence type="ECO:0000256" key="12">
    <source>
        <dbReference type="ARBA" id="ARBA00022777"/>
    </source>
</evidence>
<keyword evidence="4" id="KW-1003">Cell membrane</keyword>
<evidence type="ECO:0000256" key="13">
    <source>
        <dbReference type="ARBA" id="ARBA00022840"/>
    </source>
</evidence>
<proteinExistence type="predicted"/>
<evidence type="ECO:0000256" key="10">
    <source>
        <dbReference type="ARBA" id="ARBA00022737"/>
    </source>
</evidence>
<dbReference type="Pfam" id="PF08447">
    <property type="entry name" value="PAS_3"/>
    <property type="match status" value="1"/>
</dbReference>
<evidence type="ECO:0000256" key="7">
    <source>
        <dbReference type="ARBA" id="ARBA00022606"/>
    </source>
</evidence>
<evidence type="ECO:0000256" key="3">
    <source>
        <dbReference type="ARBA" id="ARBA00012438"/>
    </source>
</evidence>
<dbReference type="EC" id="2.7.13.3" evidence="3"/>
<dbReference type="CDD" id="cd18774">
    <property type="entry name" value="PDC2_HK_sensor"/>
    <property type="match status" value="1"/>
</dbReference>
<feature type="coiled-coil region" evidence="18">
    <location>
        <begin position="355"/>
        <end position="382"/>
    </location>
</feature>
<dbReference type="InterPro" id="IPR013655">
    <property type="entry name" value="PAS_fold_3"/>
</dbReference>
<organism evidence="21 22">
    <name type="scientific">Pararoseomonas baculiformis</name>
    <dbReference type="NCBI Taxonomy" id="2820812"/>
    <lineage>
        <taxon>Bacteria</taxon>
        <taxon>Pseudomonadati</taxon>
        <taxon>Pseudomonadota</taxon>
        <taxon>Alphaproteobacteria</taxon>
        <taxon>Acetobacterales</taxon>
        <taxon>Acetobacteraceae</taxon>
        <taxon>Pararoseomonas</taxon>
    </lineage>
</organism>
<evidence type="ECO:0000256" key="15">
    <source>
        <dbReference type="ARBA" id="ARBA00022991"/>
    </source>
</evidence>
<dbReference type="InterPro" id="IPR036890">
    <property type="entry name" value="HATPase_C_sf"/>
</dbReference>
<keyword evidence="5" id="KW-0600">Photoreceptor protein</keyword>
<dbReference type="InterPro" id="IPR011102">
    <property type="entry name" value="Sig_transdc_His_kinase_HWE"/>
</dbReference>
<evidence type="ECO:0000256" key="5">
    <source>
        <dbReference type="ARBA" id="ARBA00022543"/>
    </source>
</evidence>
<dbReference type="RefSeq" id="WP_209379918.1">
    <property type="nucleotide sequence ID" value="NZ_JAGIZB010000011.1"/>
</dbReference>
<dbReference type="SMART" id="SM00086">
    <property type="entry name" value="PAC"/>
    <property type="match status" value="1"/>
</dbReference>
<dbReference type="Gene3D" id="3.30.450.20">
    <property type="entry name" value="PAS domain"/>
    <property type="match status" value="2"/>
</dbReference>
<feature type="transmembrane region" description="Helical" evidence="19">
    <location>
        <begin position="296"/>
        <end position="318"/>
    </location>
</feature>
<evidence type="ECO:0000256" key="1">
    <source>
        <dbReference type="ARBA" id="ARBA00000085"/>
    </source>
</evidence>
<feature type="domain" description="PAC" evidence="20">
    <location>
        <begin position="447"/>
        <end position="501"/>
    </location>
</feature>
<accession>A0ABS4AF39</accession>
<keyword evidence="12" id="KW-0418">Kinase</keyword>
<dbReference type="InterPro" id="IPR035965">
    <property type="entry name" value="PAS-like_dom_sf"/>
</dbReference>
<evidence type="ECO:0000256" key="2">
    <source>
        <dbReference type="ARBA" id="ARBA00004651"/>
    </source>
</evidence>
<evidence type="ECO:0000256" key="4">
    <source>
        <dbReference type="ARBA" id="ARBA00022475"/>
    </source>
</evidence>
<evidence type="ECO:0000256" key="19">
    <source>
        <dbReference type="SAM" id="Phobius"/>
    </source>
</evidence>
<comment type="subcellular location">
    <subcellularLocation>
        <location evidence="2">Cell membrane</location>
        <topology evidence="2">Multi-pass membrane protein</topology>
    </subcellularLocation>
</comment>
<evidence type="ECO:0000256" key="14">
    <source>
        <dbReference type="ARBA" id="ARBA00022989"/>
    </source>
</evidence>
<dbReference type="PANTHER" id="PTHR41523:SF8">
    <property type="entry name" value="ETHYLENE RESPONSE SENSOR PROTEIN"/>
    <property type="match status" value="1"/>
</dbReference>
<evidence type="ECO:0000313" key="22">
    <source>
        <dbReference type="Proteomes" id="UP000681594"/>
    </source>
</evidence>
<keyword evidence="15" id="KW-0157">Chromophore</keyword>
<evidence type="ECO:0000256" key="8">
    <source>
        <dbReference type="ARBA" id="ARBA00022679"/>
    </source>
</evidence>
<keyword evidence="22" id="KW-1185">Reference proteome</keyword>
<evidence type="ECO:0000256" key="11">
    <source>
        <dbReference type="ARBA" id="ARBA00022741"/>
    </source>
</evidence>
<evidence type="ECO:0000256" key="17">
    <source>
        <dbReference type="ARBA" id="ARBA00023170"/>
    </source>
</evidence>
<name>A0ABS4AF39_9PROT</name>
<reference evidence="21 22" key="1">
    <citation type="submission" date="2021-03" db="EMBL/GenBank/DDBJ databases">
        <authorList>
            <person name="So Y."/>
        </authorList>
    </citation>
    <scope>NUCLEOTIDE SEQUENCE [LARGE SCALE GENOMIC DNA]</scope>
    <source>
        <strain evidence="21 22">SSH11</strain>
    </source>
</reference>
<keyword evidence="9 19" id="KW-0812">Transmembrane</keyword>
<comment type="caution">
    <text evidence="21">The sequence shown here is derived from an EMBL/GenBank/DDBJ whole genome shotgun (WGS) entry which is preliminary data.</text>
</comment>
<evidence type="ECO:0000256" key="6">
    <source>
        <dbReference type="ARBA" id="ARBA00022553"/>
    </source>
</evidence>
<sequence>MADGRADSARRPSARGLPGRRLRLRTYLAALTLAVLAPALGLGIYTTWHMAGNYRQASEARLQDTVRALALALDAEMESRIAALSAIATNPDLDQVGEGEAEKFRPHATRLAQILGTPVMLLDRRLRLILHSAVPPGEPLPATAAPAYVAAAFETGRPGVSDVVYGAVAQRPVIGVAAPIMREGRAQALLATRVEPATLSAILEAQGLPEGSFATVVDRAGIVAARSSGAARFVGHPVPAWYRPAIQGRDGGVLRGPGLEGEEMIFSFARLSAAPGWTMVLAEPMRMHRARWLSPLLGLMLGGGLAMVLGIAFALWLAGQVLRPIRQLLSHSGAVAAGSGGSAPAETPGLRVTEFEMLREEVSRAEETLRASERQLRLALEASRLGRWEMLPGGPGMPVGRLWLAGPGEAALREAPPDNWLDHVHPDDLAHLLEALNPGPGGLPGRCTAEFRLRDAAGAWRWFSMHGAVVERDEASGAPLRLAGVFQNVTERKAAEERQALLMREVDHRAKNALAVVQAALRLTRAEDVPSYMRAIEGRVAALARAQSLLAAEHWAGADLRSLLEGELVPFMAEAARRAELSGPAVSLPAQIAQPLAMAVHELATNAVKHGALSCAEGRILLSWEVGGGAERRLSLRWEERGGPLVAGRPERRGFGSRVLEATIRTQLGGRVSLAWEAGGLVCEIELPLVPAMAG</sequence>
<dbReference type="InterPro" id="IPR001610">
    <property type="entry name" value="PAC"/>
</dbReference>
<gene>
    <name evidence="21" type="ORF">J8J14_12770</name>
</gene>
<comment type="catalytic activity">
    <reaction evidence="1">
        <text>ATP + protein L-histidine = ADP + protein N-phospho-L-histidine.</text>
        <dbReference type="EC" id="2.7.13.3"/>
    </reaction>
</comment>
<dbReference type="PROSITE" id="PS50113">
    <property type="entry name" value="PAC"/>
    <property type="match status" value="1"/>
</dbReference>
<keyword evidence="6" id="KW-0597">Phosphoprotein</keyword>
<evidence type="ECO:0000313" key="21">
    <source>
        <dbReference type="EMBL" id="MBP0445650.1"/>
    </source>
</evidence>